<dbReference type="GO" id="GO:0003676">
    <property type="term" value="F:nucleic acid binding"/>
    <property type="evidence" value="ECO:0007669"/>
    <property type="project" value="InterPro"/>
</dbReference>
<dbReference type="Proteomes" id="UP000301870">
    <property type="component" value="Unplaced"/>
</dbReference>
<dbReference type="OrthoDB" id="5983986at2759"/>
<dbReference type="InterPro" id="IPR005312">
    <property type="entry name" value="DUF1759"/>
</dbReference>
<dbReference type="GO" id="GO:0042575">
    <property type="term" value="C:DNA polymerase complex"/>
    <property type="evidence" value="ECO:0007669"/>
    <property type="project" value="UniProtKB-ARBA"/>
</dbReference>
<dbReference type="Pfam" id="PF05380">
    <property type="entry name" value="Peptidase_A17"/>
    <property type="match status" value="1"/>
</dbReference>
<dbReference type="PANTHER" id="PTHR47331">
    <property type="entry name" value="PHD-TYPE DOMAIN-CONTAINING PROTEIN"/>
    <property type="match status" value="1"/>
</dbReference>
<dbReference type="InterPro" id="IPR012337">
    <property type="entry name" value="RNaseH-like_sf"/>
</dbReference>
<protein>
    <submittedName>
        <fullName evidence="4">Uncharacterized protein LOC111362962</fullName>
    </submittedName>
</protein>
<dbReference type="GeneID" id="111362962"/>
<name>A0A9J7J580_SPOLT</name>
<proteinExistence type="predicted"/>
<dbReference type="InterPro" id="IPR036397">
    <property type="entry name" value="RNaseH_sf"/>
</dbReference>
<evidence type="ECO:0000256" key="1">
    <source>
        <dbReference type="SAM" id="MobiDB-lite"/>
    </source>
</evidence>
<gene>
    <name evidence="4" type="primary">LOC111362962</name>
</gene>
<dbReference type="KEGG" id="sliu:111362962"/>
<dbReference type="GO" id="GO:0015074">
    <property type="term" value="P:DNA integration"/>
    <property type="evidence" value="ECO:0007669"/>
    <property type="project" value="InterPro"/>
</dbReference>
<dbReference type="Gene3D" id="3.30.70.270">
    <property type="match status" value="1"/>
</dbReference>
<evidence type="ECO:0000313" key="3">
    <source>
        <dbReference type="Proteomes" id="UP000301870"/>
    </source>
</evidence>
<dbReference type="Pfam" id="PF03564">
    <property type="entry name" value="DUF1759"/>
    <property type="match status" value="1"/>
</dbReference>
<dbReference type="SUPFAM" id="SSF53098">
    <property type="entry name" value="Ribonuclease H-like"/>
    <property type="match status" value="1"/>
</dbReference>
<evidence type="ECO:0000313" key="4">
    <source>
        <dbReference type="RefSeq" id="XP_022835506.1"/>
    </source>
</evidence>
<accession>A0A9J7J580</accession>
<dbReference type="Gene3D" id="3.30.420.10">
    <property type="entry name" value="Ribonuclease H-like superfamily/Ribonuclease H"/>
    <property type="match status" value="1"/>
</dbReference>
<dbReference type="Pfam" id="PF17921">
    <property type="entry name" value="Integrase_H2C2"/>
    <property type="match status" value="1"/>
</dbReference>
<feature type="region of interest" description="Disordered" evidence="1">
    <location>
        <begin position="1406"/>
        <end position="1441"/>
    </location>
</feature>
<dbReference type="SUPFAM" id="SSF56672">
    <property type="entry name" value="DNA/RNA polymerases"/>
    <property type="match status" value="1"/>
</dbReference>
<reference evidence="4" key="1">
    <citation type="submission" date="2025-08" db="UniProtKB">
        <authorList>
            <consortium name="RefSeq"/>
        </authorList>
    </citation>
    <scope>IDENTIFICATION</scope>
    <source>
        <strain evidence="4">Ishihara</strain>
        <tissue evidence="4">Whole body</tissue>
    </source>
</reference>
<dbReference type="PROSITE" id="PS50994">
    <property type="entry name" value="INTEGRASE"/>
    <property type="match status" value="1"/>
</dbReference>
<dbReference type="InterPro" id="IPR008042">
    <property type="entry name" value="Retrotrans_Pao"/>
</dbReference>
<evidence type="ECO:0000259" key="2">
    <source>
        <dbReference type="PROSITE" id="PS50994"/>
    </source>
</evidence>
<dbReference type="GO" id="GO:0071897">
    <property type="term" value="P:DNA biosynthetic process"/>
    <property type="evidence" value="ECO:0007669"/>
    <property type="project" value="UniProtKB-ARBA"/>
</dbReference>
<dbReference type="RefSeq" id="XP_022835506.1">
    <property type="nucleotide sequence ID" value="XM_022979738.1"/>
</dbReference>
<feature type="region of interest" description="Disordered" evidence="1">
    <location>
        <begin position="1"/>
        <end position="151"/>
    </location>
</feature>
<feature type="domain" description="Integrase catalytic" evidence="2">
    <location>
        <begin position="1595"/>
        <end position="1777"/>
    </location>
</feature>
<dbReference type="InterPro" id="IPR041588">
    <property type="entry name" value="Integrase_H2C2"/>
</dbReference>
<dbReference type="InterPro" id="IPR001584">
    <property type="entry name" value="Integrase_cat-core"/>
</dbReference>
<organism evidence="3 4">
    <name type="scientific">Spodoptera litura</name>
    <name type="common">Asian cotton leafworm</name>
    <dbReference type="NCBI Taxonomy" id="69820"/>
    <lineage>
        <taxon>Eukaryota</taxon>
        <taxon>Metazoa</taxon>
        <taxon>Ecdysozoa</taxon>
        <taxon>Arthropoda</taxon>
        <taxon>Hexapoda</taxon>
        <taxon>Insecta</taxon>
        <taxon>Pterygota</taxon>
        <taxon>Neoptera</taxon>
        <taxon>Endopterygota</taxon>
        <taxon>Lepidoptera</taxon>
        <taxon>Glossata</taxon>
        <taxon>Ditrysia</taxon>
        <taxon>Noctuoidea</taxon>
        <taxon>Noctuidae</taxon>
        <taxon>Amphipyrinae</taxon>
        <taxon>Spodoptera</taxon>
    </lineage>
</organism>
<dbReference type="CDD" id="cd01644">
    <property type="entry name" value="RT_pepA17"/>
    <property type="match status" value="1"/>
</dbReference>
<feature type="compositionally biased region" description="Basic and acidic residues" evidence="1">
    <location>
        <begin position="110"/>
        <end position="119"/>
    </location>
</feature>
<dbReference type="PANTHER" id="PTHR47331:SF1">
    <property type="entry name" value="GAG-LIKE PROTEIN"/>
    <property type="match status" value="1"/>
</dbReference>
<dbReference type="InterPro" id="IPR043128">
    <property type="entry name" value="Rev_trsase/Diguanyl_cyclase"/>
</dbReference>
<feature type="compositionally biased region" description="Basic and acidic residues" evidence="1">
    <location>
        <begin position="1"/>
        <end position="10"/>
    </location>
</feature>
<feature type="compositionally biased region" description="Low complexity" evidence="1">
    <location>
        <begin position="20"/>
        <end position="98"/>
    </location>
</feature>
<keyword evidence="3" id="KW-1185">Reference proteome</keyword>
<dbReference type="Gene3D" id="3.10.10.10">
    <property type="entry name" value="HIV Type 1 Reverse Transcriptase, subunit A, domain 1"/>
    <property type="match status" value="1"/>
</dbReference>
<sequence length="1928" mass="216200">MPVTRSEGKAKKAIPKAVSEDTPTASATSADTESSAVTSETSRTGMSSTTGMTATSATSGTTTTQTSAAETSDTSGATPGSSAEKPSAPPSSTTTLKAGARSSVLMPPPDEARRHEETSYSKQSGKCKSSSARPPPSSKRGTEKSNKSKRILKAKEDLLKLQVELAAARLASMQAADSEDEEDAASLYTQSTVNNRVDDWLQNSETARPVLALTNEPHQPPAQPVAPIVMPTSAEEPTPSRGGDNHRVPAGGSTDLSVLAEAITKAISAAQRPRYIELPTFSGSHSEWLPFRAAYLETEKLFSHVENTNRLRKNLKGKAREAVDGLLITNTSPSEIIRSLELRFGRPESIAMTEIDNLRNLSRLTESPRDICIFATKISNTVATLKTLGCHNYMHNPEISKILIEKFTPTLKYRYYDYSTLQPVEDPCLLKIERFLRREAELCGPFALPEQVTPVPTNAPYKKLHKVNNVQERTHSLKCLVCEDPGHSRATECSKFKNMSEGARWEAAKVKHLCFRCLKHRNRTHSCKTTACGVNGCKNTHHRMLHYTKKETEPQTEGTEVINSAWTSRAQSFLKVIPVEISGPKGTRLTYALMDDGSTVTLIDDMLVKAIGATGPVDPLRLQTINEAGPAERSSRRVTVRLKGVNGTFKRITARTIKNLRVSAQTVPPELVEGCPHLKDILPQLTYRDARPHILIGQDNWHLLTSTEMRRGDSNSPVASLTPLGWVLHGRHSRSIGKHIDFVSHTMEQPMEDLNAAMKNYFELDALCIVPKRPHNDPEEQALRILRKNTVRIDGRFQTSLLWKSDDIRLPNNYENSLRRLENIEKKLDKDPALKKKYTDQMESLVSKGYAELAPQATTLHRTWYLPHFGVTNPMKPDKLRVVHDAAAKTKGVSLNEVLLKGPDLLQSLPGVVMRFRQHQIAVTADIAEMFMQVKLRPEDRDALRYLWRGEQRNIQPREYRMTSLIFGASSSPASAIFVKNLNAEQHRSTHPEAAEAIVHKHYVDDYLDSFRNIEDAVRIAKDVREVHRRGGFELKQWRSNSSSLLRQLGENVEHEDTEIYSDVDSTERVLGVIWRMHSDTLAFNLNFAKIPQGLIEGHNPTKREALKIVMSLFDPLGLASPVTIRAKQLLQEVWRRGTGWDDNIDEDLAEKWVIWLKHLDDLKNITIPRSYLGYSDAALLELHVFSDASESAYAAVLYWRTTSSEGEIQTSLIVAKAKVTPLKLTSIPRLELQAAVMGVRLAEAVVREHQVKPTRTVFWTDSKTVLSWIRSGSRSYKPYVAHRIAAIEEGSTVNDWRWVPTKLNVADDATRDVPTDFNRDARWYAGPDFLRHPEVTWPVEEKTPVNPTGEEKTLHVSTEPLVNGLTRALPDPARFSNWNRLRYTAARVLLFIDLLRNHKQYVHYRRTKKNKESDPSWRRPRQPKSLPKGTSQSVPKPKVIGARPVTAEFLRRAEELLMRASQQEAFPQELQDLSREGRVDKNSRISSLSIALVNGTLRLDGRINAAKDIGPERKNPMILDGDHPVVRLWVEHTHRQLHHAGVEATVNECRQQYWVLRLRPTTRTIIRRCLFCRLRTQRPALPKTGDLPTCRLAHHQRPFTYTGVDYFGPLSVTVGRGHQKRYVAIFTCLTTRAVHLEVAGSLSADSAVMAIRRMMARRGCPTEIWSDNGTNLKAADKELRQAIDAATAEETAKRTIAWRYIPPGAPFMGGAWERMVRSVKTALTATLHERHPSEEVLTTLLTEAEFTVNSRPLTHVSVSSEDPEALTPNHFLLGGPARVPQLGTLTEGDAGAASRASWRAAQRLADVFWQRWVREYLPELQHRREPHGRGEPVQLGDLVQVVDPNLPRNVWVRGRVVATYPGPDNIVRTVDLRTKGGVLRRPGGGVFGPEAELFAAWLEVWAQVQQQQLLEELGDRIQERDGAWPGA</sequence>
<dbReference type="InterPro" id="IPR043502">
    <property type="entry name" value="DNA/RNA_pol_sf"/>
</dbReference>
<dbReference type="Pfam" id="PF18701">
    <property type="entry name" value="DUF5641"/>
    <property type="match status" value="1"/>
</dbReference>
<dbReference type="InterPro" id="IPR040676">
    <property type="entry name" value="DUF5641"/>
</dbReference>